<dbReference type="PROSITE" id="PS50887">
    <property type="entry name" value="GGDEF"/>
    <property type="match status" value="1"/>
</dbReference>
<dbReference type="Pfam" id="PF13185">
    <property type="entry name" value="GAF_2"/>
    <property type="match status" value="1"/>
</dbReference>
<organism evidence="3 4">
    <name type="scientific">Thioalkalivibrio sulfidiphilus (strain HL-EbGR7)</name>
    <dbReference type="NCBI Taxonomy" id="396588"/>
    <lineage>
        <taxon>Bacteria</taxon>
        <taxon>Pseudomonadati</taxon>
        <taxon>Pseudomonadota</taxon>
        <taxon>Gammaproteobacteria</taxon>
        <taxon>Chromatiales</taxon>
        <taxon>Ectothiorhodospiraceae</taxon>
        <taxon>Thioalkalivibrio</taxon>
    </lineage>
</organism>
<dbReference type="SMART" id="SM00267">
    <property type="entry name" value="GGDEF"/>
    <property type="match status" value="1"/>
</dbReference>
<dbReference type="InterPro" id="IPR043128">
    <property type="entry name" value="Rev_trsase/Diguanyl_cyclase"/>
</dbReference>
<accession>B8GQM0</accession>
<dbReference type="Pfam" id="PF00563">
    <property type="entry name" value="EAL"/>
    <property type="match status" value="1"/>
</dbReference>
<dbReference type="NCBIfam" id="TIGR00254">
    <property type="entry name" value="GGDEF"/>
    <property type="match status" value="1"/>
</dbReference>
<evidence type="ECO:0000313" key="3">
    <source>
        <dbReference type="EMBL" id="ACL74244.1"/>
    </source>
</evidence>
<dbReference type="InterPro" id="IPR001633">
    <property type="entry name" value="EAL_dom"/>
</dbReference>
<dbReference type="SUPFAM" id="SSF141868">
    <property type="entry name" value="EAL domain-like"/>
    <property type="match status" value="1"/>
</dbReference>
<dbReference type="PANTHER" id="PTHR44757:SF2">
    <property type="entry name" value="BIOFILM ARCHITECTURE MAINTENANCE PROTEIN MBAA"/>
    <property type="match status" value="1"/>
</dbReference>
<dbReference type="Gene3D" id="3.30.450.40">
    <property type="match status" value="1"/>
</dbReference>
<dbReference type="eggNOG" id="COG5001">
    <property type="taxonomic scope" value="Bacteria"/>
</dbReference>
<dbReference type="Pfam" id="PF00990">
    <property type="entry name" value="GGDEF"/>
    <property type="match status" value="1"/>
</dbReference>
<dbReference type="InterPro" id="IPR000160">
    <property type="entry name" value="GGDEF_dom"/>
</dbReference>
<protein>
    <submittedName>
        <fullName evidence="3">Sensory box protein</fullName>
    </submittedName>
</protein>
<reference evidence="3 4" key="1">
    <citation type="journal article" date="2011" name="Stand. Genomic Sci.">
        <title>Complete genome sequence of 'Thioalkalivibrio sulfidophilus' HL-EbGr7.</title>
        <authorList>
            <person name="Muyzer G."/>
            <person name="Sorokin D.Y."/>
            <person name="Mavromatis K."/>
            <person name="Lapidus A."/>
            <person name="Clum A."/>
            <person name="Ivanova N."/>
            <person name="Pati A."/>
            <person name="d'Haeseleer P."/>
            <person name="Woyke T."/>
            <person name="Kyrpides N.C."/>
        </authorList>
    </citation>
    <scope>NUCLEOTIDE SEQUENCE [LARGE SCALE GENOMIC DNA]</scope>
    <source>
        <strain evidence="3 4">HL-EbGR7</strain>
    </source>
</reference>
<dbReference type="InterPro" id="IPR003018">
    <property type="entry name" value="GAF"/>
</dbReference>
<dbReference type="SUPFAM" id="SSF55073">
    <property type="entry name" value="Nucleotide cyclase"/>
    <property type="match status" value="1"/>
</dbReference>
<dbReference type="Proteomes" id="UP000002383">
    <property type="component" value="Chromosome"/>
</dbReference>
<gene>
    <name evidence="3" type="ordered locus">Tgr7_3175</name>
</gene>
<dbReference type="STRING" id="396588.Tgr7_3175"/>
<dbReference type="PANTHER" id="PTHR44757">
    <property type="entry name" value="DIGUANYLATE CYCLASE DGCP"/>
    <property type="match status" value="1"/>
</dbReference>
<dbReference type="Gene3D" id="3.30.70.270">
    <property type="match status" value="1"/>
</dbReference>
<feature type="domain" description="EAL" evidence="1">
    <location>
        <begin position="362"/>
        <end position="615"/>
    </location>
</feature>
<dbReference type="RefSeq" id="WP_012639706.1">
    <property type="nucleotide sequence ID" value="NC_011901.1"/>
</dbReference>
<evidence type="ECO:0000313" key="4">
    <source>
        <dbReference type="Proteomes" id="UP000002383"/>
    </source>
</evidence>
<dbReference type="SUPFAM" id="SSF55781">
    <property type="entry name" value="GAF domain-like"/>
    <property type="match status" value="1"/>
</dbReference>
<dbReference type="HOGENOM" id="CLU_000445_70_50_6"/>
<dbReference type="Gene3D" id="3.20.20.450">
    <property type="entry name" value="EAL domain"/>
    <property type="match status" value="1"/>
</dbReference>
<dbReference type="InterPro" id="IPR052155">
    <property type="entry name" value="Biofilm_reg_signaling"/>
</dbReference>
<keyword evidence="4" id="KW-1185">Reference proteome</keyword>
<dbReference type="InterPro" id="IPR029016">
    <property type="entry name" value="GAF-like_dom_sf"/>
</dbReference>
<dbReference type="PROSITE" id="PS50883">
    <property type="entry name" value="EAL"/>
    <property type="match status" value="1"/>
</dbReference>
<dbReference type="OrthoDB" id="9804951at2"/>
<name>B8GQM0_THISH</name>
<proteinExistence type="predicted"/>
<feature type="domain" description="GGDEF" evidence="2">
    <location>
        <begin position="219"/>
        <end position="353"/>
    </location>
</feature>
<dbReference type="SMART" id="SM00065">
    <property type="entry name" value="GAF"/>
    <property type="match status" value="1"/>
</dbReference>
<dbReference type="EMBL" id="CP001339">
    <property type="protein sequence ID" value="ACL74244.1"/>
    <property type="molecule type" value="Genomic_DNA"/>
</dbReference>
<dbReference type="InterPro" id="IPR029787">
    <property type="entry name" value="Nucleotide_cyclase"/>
</dbReference>
<sequence>MVHSHPSASDDGAGESPDRLFDQLVGTLGELSRQLDFSVFFERAARAAADLLGADGAALIVLDGSCHLQYRFFIGLPPQYEARYRNHRFPAHMGTSGQALRSGRPVFCQDYAASDQAMPEYVAAGLKSNLVVPVFAGDMPVGVLAISWFSHRAPESLERRRVAMVEVLAGLIGTAFHRLRLEQELETRALYDALTGLPNRSKLFARLEHALYQSRQAERLTAVMVMDLDGFKQVNDRLGHQVGDRLLQDVAGRLRDVVRRSDMVARLGGDEFVVLVENCASVAEIEHVAGRLVTALNFGVGMGGNLALRITASVGITVYPFDDAAPEALLSHADAAMYEVKKTGGQRYGYFDAQLHRRIHDRQHIELEVRRGLEEGEFRLVFQPVVDAQTGRAVGAEALVRWAHPEQGLLGPGQFLPQIDGTAVSARLGAWVLRHAVATLADWERRGLGLWLSVNVDGHELEGHGFASRLREMLREHPDCDPSRLKIEIVESTVINDFDKVGRLIEELAELGVRFVLDDFGTGYASIAYLRRLHIQAIKIDRGFVAAMEDPGERALVGSLIQIASTLFVECVAEGVETAEQRATLLGMGCRLLQGYYLARPMSADDFLDWLAGGHRLRLVPVSDAPG</sequence>
<dbReference type="CDD" id="cd01948">
    <property type="entry name" value="EAL"/>
    <property type="match status" value="1"/>
</dbReference>
<evidence type="ECO:0000259" key="2">
    <source>
        <dbReference type="PROSITE" id="PS50887"/>
    </source>
</evidence>
<dbReference type="CDD" id="cd01949">
    <property type="entry name" value="GGDEF"/>
    <property type="match status" value="1"/>
</dbReference>
<evidence type="ECO:0000259" key="1">
    <source>
        <dbReference type="PROSITE" id="PS50883"/>
    </source>
</evidence>
<dbReference type="KEGG" id="tgr:Tgr7_3175"/>
<dbReference type="AlphaFoldDB" id="B8GQM0"/>
<dbReference type="SMART" id="SM00052">
    <property type="entry name" value="EAL"/>
    <property type="match status" value="1"/>
</dbReference>
<dbReference type="InterPro" id="IPR035919">
    <property type="entry name" value="EAL_sf"/>
</dbReference>